<reference evidence="3" key="1">
    <citation type="submission" date="2019-10" db="EMBL/GenBank/DDBJ databases">
        <title>Lacipirellula parvula gen. nov., sp. nov., representing a lineage of planctomycetes widespread in freshwater anoxic habitats, and description of the family Lacipirellulaceae.</title>
        <authorList>
            <person name="Dedysh S.N."/>
            <person name="Kulichevskaya I.S."/>
            <person name="Beletsky A.V."/>
            <person name="Rakitin A.L."/>
            <person name="Mardanov A.V."/>
            <person name="Ivanova A.A."/>
            <person name="Saltykova V.X."/>
            <person name="Rijpstra W.I.C."/>
            <person name="Sinninghe Damste J.S."/>
            <person name="Ravin N.V."/>
        </authorList>
    </citation>
    <scope>NUCLEOTIDE SEQUENCE [LARGE SCALE GENOMIC DNA]</scope>
    <source>
        <strain evidence="3">PX69</strain>
    </source>
</reference>
<gene>
    <name evidence="2" type="ORF">PLANPX_2127</name>
</gene>
<dbReference type="InterPro" id="IPR009061">
    <property type="entry name" value="DNA-bd_dom_put_sf"/>
</dbReference>
<evidence type="ECO:0000259" key="1">
    <source>
        <dbReference type="Pfam" id="PF12728"/>
    </source>
</evidence>
<dbReference type="KEGG" id="lpav:PLANPX_2127"/>
<dbReference type="SUPFAM" id="SSF46955">
    <property type="entry name" value="Putative DNA-binding domain"/>
    <property type="match status" value="1"/>
</dbReference>
<dbReference type="RefSeq" id="WP_152098468.1">
    <property type="nucleotide sequence ID" value="NZ_AP021861.1"/>
</dbReference>
<dbReference type="Pfam" id="PF12728">
    <property type="entry name" value="HTH_17"/>
    <property type="match status" value="1"/>
</dbReference>
<dbReference type="EMBL" id="AP021861">
    <property type="protein sequence ID" value="BBO32515.1"/>
    <property type="molecule type" value="Genomic_DNA"/>
</dbReference>
<organism evidence="2 3">
    <name type="scientific">Lacipirellula parvula</name>
    <dbReference type="NCBI Taxonomy" id="2650471"/>
    <lineage>
        <taxon>Bacteria</taxon>
        <taxon>Pseudomonadati</taxon>
        <taxon>Planctomycetota</taxon>
        <taxon>Planctomycetia</taxon>
        <taxon>Pirellulales</taxon>
        <taxon>Lacipirellulaceae</taxon>
        <taxon>Lacipirellula</taxon>
    </lineage>
</organism>
<evidence type="ECO:0000313" key="2">
    <source>
        <dbReference type="EMBL" id="BBO32515.1"/>
    </source>
</evidence>
<proteinExistence type="predicted"/>
<protein>
    <recommendedName>
        <fullName evidence="1">Helix-turn-helix domain-containing protein</fullName>
    </recommendedName>
</protein>
<sequence>MRRDKEPDPTLLITRREAARLLAVTERHLQNLERDGLFKPVRLGTAVRYRRCDVEATIAKLAEGGQQ</sequence>
<accession>A0A5K7X803</accession>
<keyword evidence="3" id="KW-1185">Reference proteome</keyword>
<dbReference type="AlphaFoldDB" id="A0A5K7X803"/>
<dbReference type="InterPro" id="IPR041657">
    <property type="entry name" value="HTH_17"/>
</dbReference>
<feature type="domain" description="Helix-turn-helix" evidence="1">
    <location>
        <begin position="14"/>
        <end position="59"/>
    </location>
</feature>
<dbReference type="Proteomes" id="UP000326837">
    <property type="component" value="Chromosome"/>
</dbReference>
<name>A0A5K7X803_9BACT</name>
<evidence type="ECO:0000313" key="3">
    <source>
        <dbReference type="Proteomes" id="UP000326837"/>
    </source>
</evidence>